<name>A0A1X9NEF8_9GAMM</name>
<dbReference type="InterPro" id="IPR040170">
    <property type="entry name" value="Cytosol_ACT"/>
</dbReference>
<keyword evidence="6" id="KW-1185">Reference proteome</keyword>
<sequence length="132" mass="14274">MSTTSVDKQPEPYGELAIQTIAMPAHTNPRGEIFAGWVVSQMDLAAGIAALDVAQGRVATVAINGMQFLIAVHVGAIVSCYTEVTKIGRSSVHINVEVWINEKKTFEPVKVTEGEFVFVAIDDSGRTRPMDK</sequence>
<dbReference type="GO" id="GO:0052816">
    <property type="term" value="F:long-chain fatty acyl-CoA hydrolase activity"/>
    <property type="evidence" value="ECO:0007669"/>
    <property type="project" value="TreeGrafter"/>
</dbReference>
<dbReference type="PANTHER" id="PTHR11049:SF5">
    <property type="entry name" value="ACYL-COA THIOESTER HYDROLASE YCIA"/>
    <property type="match status" value="1"/>
</dbReference>
<proteinExistence type="inferred from homology"/>
<evidence type="ECO:0000256" key="1">
    <source>
        <dbReference type="ARBA" id="ARBA00010458"/>
    </source>
</evidence>
<dbReference type="CDD" id="cd03442">
    <property type="entry name" value="BFIT_BACH"/>
    <property type="match status" value="1"/>
</dbReference>
<reference evidence="5 6" key="1">
    <citation type="submission" date="2016-11" db="EMBL/GenBank/DDBJ databases">
        <title>Trade-off between light-utilization and light-protection in marine flavobacteria.</title>
        <authorList>
            <person name="Kumagai Y."/>
        </authorList>
    </citation>
    <scope>NUCLEOTIDE SEQUENCE [LARGE SCALE GENOMIC DNA]</scope>
    <source>
        <strain evidence="5 6">NBRC 107125</strain>
    </source>
</reference>
<dbReference type="PROSITE" id="PS51770">
    <property type="entry name" value="HOTDOG_ACOT"/>
    <property type="match status" value="1"/>
</dbReference>
<dbReference type="EMBL" id="CP019343">
    <property type="protein sequence ID" value="ARN73929.1"/>
    <property type="molecule type" value="Genomic_DNA"/>
</dbReference>
<dbReference type="GO" id="GO:0009062">
    <property type="term" value="P:fatty acid catabolic process"/>
    <property type="evidence" value="ECO:0007669"/>
    <property type="project" value="TreeGrafter"/>
</dbReference>
<evidence type="ECO:0000256" key="2">
    <source>
        <dbReference type="ARBA" id="ARBA00022801"/>
    </source>
</evidence>
<feature type="domain" description="HotDog ACOT-type" evidence="4">
    <location>
        <begin position="12"/>
        <end position="124"/>
    </location>
</feature>
<dbReference type="OrthoDB" id="9801856at2"/>
<dbReference type="SUPFAM" id="SSF54637">
    <property type="entry name" value="Thioesterase/thiol ester dehydrase-isomerase"/>
    <property type="match status" value="1"/>
</dbReference>
<evidence type="ECO:0000259" key="4">
    <source>
        <dbReference type="PROSITE" id="PS51770"/>
    </source>
</evidence>
<dbReference type="GO" id="GO:0005829">
    <property type="term" value="C:cytosol"/>
    <property type="evidence" value="ECO:0007669"/>
    <property type="project" value="TreeGrafter"/>
</dbReference>
<evidence type="ECO:0000313" key="5">
    <source>
        <dbReference type="EMBL" id="ARN73929.1"/>
    </source>
</evidence>
<protein>
    <submittedName>
        <fullName evidence="5">Acyl-CoA thioesterase</fullName>
    </submittedName>
</protein>
<evidence type="ECO:0000256" key="3">
    <source>
        <dbReference type="PROSITE-ProRule" id="PRU01106"/>
    </source>
</evidence>
<dbReference type="KEGG" id="osg:BST96_07245"/>
<evidence type="ECO:0000313" key="6">
    <source>
        <dbReference type="Proteomes" id="UP000193450"/>
    </source>
</evidence>
<dbReference type="Gene3D" id="3.10.129.10">
    <property type="entry name" value="Hotdog Thioesterase"/>
    <property type="match status" value="1"/>
</dbReference>
<accession>A0A1X9NEF8</accession>
<dbReference type="RefSeq" id="WP_085758055.1">
    <property type="nucleotide sequence ID" value="NZ_CP019343.1"/>
</dbReference>
<dbReference type="GO" id="GO:0006637">
    <property type="term" value="P:acyl-CoA metabolic process"/>
    <property type="evidence" value="ECO:0007669"/>
    <property type="project" value="TreeGrafter"/>
</dbReference>
<comment type="similarity">
    <text evidence="1">Belongs to the acyl coenzyme A hydrolase family.</text>
</comment>
<dbReference type="AlphaFoldDB" id="A0A1X9NEF8"/>
<dbReference type="Pfam" id="PF03061">
    <property type="entry name" value="4HBT"/>
    <property type="match status" value="1"/>
</dbReference>
<dbReference type="InterPro" id="IPR029069">
    <property type="entry name" value="HotDog_dom_sf"/>
</dbReference>
<dbReference type="InterPro" id="IPR006683">
    <property type="entry name" value="Thioestr_dom"/>
</dbReference>
<dbReference type="PANTHER" id="PTHR11049">
    <property type="entry name" value="ACYL COENZYME A THIOESTER HYDROLASE"/>
    <property type="match status" value="1"/>
</dbReference>
<keyword evidence="2 3" id="KW-0378">Hydrolase</keyword>
<organism evidence="5 6">
    <name type="scientific">Oceanicoccus sagamiensis</name>
    <dbReference type="NCBI Taxonomy" id="716816"/>
    <lineage>
        <taxon>Bacteria</taxon>
        <taxon>Pseudomonadati</taxon>
        <taxon>Pseudomonadota</taxon>
        <taxon>Gammaproteobacteria</taxon>
        <taxon>Cellvibrionales</taxon>
        <taxon>Spongiibacteraceae</taxon>
        <taxon>Oceanicoccus</taxon>
    </lineage>
</organism>
<dbReference type="Proteomes" id="UP000193450">
    <property type="component" value="Chromosome"/>
</dbReference>
<dbReference type="STRING" id="716816.BST96_07245"/>
<gene>
    <name evidence="5" type="ORF">BST96_07245</name>
</gene>
<dbReference type="InterPro" id="IPR033120">
    <property type="entry name" value="HOTDOG_ACOT"/>
</dbReference>